<evidence type="ECO:0008006" key="3">
    <source>
        <dbReference type="Google" id="ProtNLM"/>
    </source>
</evidence>
<dbReference type="EMBL" id="GG745331">
    <property type="protein sequence ID" value="KNE56864.1"/>
    <property type="molecule type" value="Genomic_DNA"/>
</dbReference>
<feature type="non-terminal residue" evidence="1">
    <location>
        <position position="1"/>
    </location>
</feature>
<keyword evidence="2" id="KW-1185">Reference proteome</keyword>
<dbReference type="VEuPathDB" id="FungiDB:AMAG_02636"/>
<dbReference type="GO" id="GO:0003723">
    <property type="term" value="F:RNA binding"/>
    <property type="evidence" value="ECO:0007669"/>
    <property type="project" value="TreeGrafter"/>
</dbReference>
<gene>
    <name evidence="1" type="ORF">AMAG_02636</name>
</gene>
<reference evidence="1 2" key="1">
    <citation type="submission" date="2009-11" db="EMBL/GenBank/DDBJ databases">
        <title>Annotation of Allomyces macrogynus ATCC 38327.</title>
        <authorList>
            <consortium name="The Broad Institute Genome Sequencing Platform"/>
            <person name="Russ C."/>
            <person name="Cuomo C."/>
            <person name="Burger G."/>
            <person name="Gray M.W."/>
            <person name="Holland P.W.H."/>
            <person name="King N."/>
            <person name="Lang F.B.F."/>
            <person name="Roger A.J."/>
            <person name="Ruiz-Trillo I."/>
            <person name="Young S.K."/>
            <person name="Zeng Q."/>
            <person name="Gargeya S."/>
            <person name="Fitzgerald M."/>
            <person name="Haas B."/>
            <person name="Abouelleil A."/>
            <person name="Alvarado L."/>
            <person name="Arachchi H.M."/>
            <person name="Berlin A."/>
            <person name="Chapman S.B."/>
            <person name="Gearin G."/>
            <person name="Goldberg J."/>
            <person name="Griggs A."/>
            <person name="Gujja S."/>
            <person name="Hansen M."/>
            <person name="Heiman D."/>
            <person name="Howarth C."/>
            <person name="Larimer J."/>
            <person name="Lui A."/>
            <person name="MacDonald P.J.P."/>
            <person name="McCowen C."/>
            <person name="Montmayeur A."/>
            <person name="Murphy C."/>
            <person name="Neiman D."/>
            <person name="Pearson M."/>
            <person name="Priest M."/>
            <person name="Roberts A."/>
            <person name="Saif S."/>
            <person name="Shea T."/>
            <person name="Sisk P."/>
            <person name="Stolte C."/>
            <person name="Sykes S."/>
            <person name="Wortman J."/>
            <person name="Nusbaum C."/>
            <person name="Birren B."/>
        </authorList>
    </citation>
    <scope>NUCLEOTIDE SEQUENCE [LARGE SCALE GENOMIC DNA]</scope>
    <source>
        <strain evidence="1 2">ATCC 38327</strain>
    </source>
</reference>
<protein>
    <recommendedName>
        <fullName evidence="3">Mic1 domain-containing protein</fullName>
    </recommendedName>
</protein>
<reference evidence="2" key="2">
    <citation type="submission" date="2009-11" db="EMBL/GenBank/DDBJ databases">
        <title>The Genome Sequence of Allomyces macrogynus strain ATCC 38327.</title>
        <authorList>
            <consortium name="The Broad Institute Genome Sequencing Platform"/>
            <person name="Russ C."/>
            <person name="Cuomo C."/>
            <person name="Shea T."/>
            <person name="Young S.K."/>
            <person name="Zeng Q."/>
            <person name="Koehrsen M."/>
            <person name="Haas B."/>
            <person name="Borodovsky M."/>
            <person name="Guigo R."/>
            <person name="Alvarado L."/>
            <person name="Berlin A."/>
            <person name="Borenstein D."/>
            <person name="Chen Z."/>
            <person name="Engels R."/>
            <person name="Freedman E."/>
            <person name="Gellesch M."/>
            <person name="Goldberg J."/>
            <person name="Griggs A."/>
            <person name="Gujja S."/>
            <person name="Heiman D."/>
            <person name="Hepburn T."/>
            <person name="Howarth C."/>
            <person name="Jen D."/>
            <person name="Larson L."/>
            <person name="Lewis B."/>
            <person name="Mehta T."/>
            <person name="Park D."/>
            <person name="Pearson M."/>
            <person name="Roberts A."/>
            <person name="Saif S."/>
            <person name="Shenoy N."/>
            <person name="Sisk P."/>
            <person name="Stolte C."/>
            <person name="Sykes S."/>
            <person name="Walk T."/>
            <person name="White J."/>
            <person name="Yandava C."/>
            <person name="Burger G."/>
            <person name="Gray M.W."/>
            <person name="Holland P.W.H."/>
            <person name="King N."/>
            <person name="Lang F.B.F."/>
            <person name="Roger A.J."/>
            <person name="Ruiz-Trillo I."/>
            <person name="Lander E."/>
            <person name="Nusbaum C."/>
        </authorList>
    </citation>
    <scope>NUCLEOTIDE SEQUENCE [LARGE SCALE GENOMIC DNA]</scope>
    <source>
        <strain evidence="2">ATCC 38327</strain>
    </source>
</reference>
<dbReference type="AlphaFoldDB" id="A0A0L0S3A0"/>
<evidence type="ECO:0000313" key="2">
    <source>
        <dbReference type="Proteomes" id="UP000054350"/>
    </source>
</evidence>
<evidence type="ECO:0000313" key="1">
    <source>
        <dbReference type="EMBL" id="KNE56864.1"/>
    </source>
</evidence>
<dbReference type="OrthoDB" id="4349954at2759"/>
<dbReference type="PANTHER" id="PTHR15633:SF2">
    <property type="entry name" value="NUCLEOLAR PROTEIN 11"/>
    <property type="match status" value="1"/>
</dbReference>
<dbReference type="GO" id="GO:0005730">
    <property type="term" value="C:nucleolus"/>
    <property type="evidence" value="ECO:0007669"/>
    <property type="project" value="TreeGrafter"/>
</dbReference>
<proteinExistence type="predicted"/>
<sequence>MDDIISSLIAPACFSDHLVVVHDTGAVSLVTLDLATVTSTTPLLPSPPARGHKVVFAQILPHPTRAGTMTVVVVVSNGKSTHTVTAANVSEAAGVQPLYSNQLTEVTGALVDTALEPAKAQLSLLLADRVVSYRLDFATAGLVPMATTTLPAGPAYLKLAALPNYVAVLARSNADPAPGKSAYSVHLYELQFGTCQGKTTFDADILEHLHDNQGKLPATVRAAGLLAVDDHVLACLVLDSAKRGPSKAVLLRSEVRFPTLTLMSVLGKSKAAATANAAASAVHLTLPASDDVQAWRLSVQAAHDVDTRFIRAIDQASTAAALEQAFFDHIKQAAIAQARESPRLAPAVTSAVVRNLFDRALVFSRRVLEYLLKHALITDAMAQGGLLKHLADRALPPVFFELALQNVVDLGEANVVDLIIRLVYTVAPGAVAVAGDERTPLTMDAAAARRVLVLALAYPHTDVFVHDTLCKLDSTQALVLLRVLSELVRTGNADKAIPWLSHLLDAHFVTLLLNAPADTAATLVRDLLDNLEPLANSFEAEQDMIGALSWFLMHARRRQEQLVADKYVAMDGTVRSKKAIVQREKYTIEVVHF</sequence>
<name>A0A0L0S3A0_ALLM3</name>
<organism evidence="1 2">
    <name type="scientific">Allomyces macrogynus (strain ATCC 38327)</name>
    <name type="common">Allomyces javanicus var. macrogynus</name>
    <dbReference type="NCBI Taxonomy" id="578462"/>
    <lineage>
        <taxon>Eukaryota</taxon>
        <taxon>Fungi</taxon>
        <taxon>Fungi incertae sedis</taxon>
        <taxon>Blastocladiomycota</taxon>
        <taxon>Blastocladiomycetes</taxon>
        <taxon>Blastocladiales</taxon>
        <taxon>Blastocladiaceae</taxon>
        <taxon>Allomyces</taxon>
    </lineage>
</organism>
<dbReference type="PANTHER" id="PTHR15633">
    <property type="entry name" value="NUCLEOLAR PROTEIN 11"/>
    <property type="match status" value="1"/>
</dbReference>
<dbReference type="GO" id="GO:0030490">
    <property type="term" value="P:maturation of SSU-rRNA"/>
    <property type="evidence" value="ECO:0007669"/>
    <property type="project" value="InterPro"/>
</dbReference>
<dbReference type="InterPro" id="IPR042859">
    <property type="entry name" value="NOL11"/>
</dbReference>
<dbReference type="Proteomes" id="UP000054350">
    <property type="component" value="Unassembled WGS sequence"/>
</dbReference>
<accession>A0A0L0S3A0</accession>